<name>A0A2P2N590_RHIMU</name>
<accession>A0A2P2N590</accession>
<dbReference type="AlphaFoldDB" id="A0A2P2N590"/>
<sequence>MQEKLSSRYLDSLRFCRAFVIRFVYDDFLRASK</sequence>
<dbReference type="EMBL" id="GGEC01057149">
    <property type="protein sequence ID" value="MBX37633.1"/>
    <property type="molecule type" value="Transcribed_RNA"/>
</dbReference>
<protein>
    <submittedName>
        <fullName evidence="1">Uncharacterized protein</fullName>
    </submittedName>
</protein>
<evidence type="ECO:0000313" key="1">
    <source>
        <dbReference type="EMBL" id="MBX37633.1"/>
    </source>
</evidence>
<reference evidence="1" key="1">
    <citation type="submission" date="2018-02" db="EMBL/GenBank/DDBJ databases">
        <title>Rhizophora mucronata_Transcriptome.</title>
        <authorList>
            <person name="Meera S.P."/>
            <person name="Sreeshan A."/>
            <person name="Augustine A."/>
        </authorList>
    </citation>
    <scope>NUCLEOTIDE SEQUENCE</scope>
    <source>
        <tissue evidence="1">Leaf</tissue>
    </source>
</reference>
<organism evidence="1">
    <name type="scientific">Rhizophora mucronata</name>
    <name type="common">Asiatic mangrove</name>
    <dbReference type="NCBI Taxonomy" id="61149"/>
    <lineage>
        <taxon>Eukaryota</taxon>
        <taxon>Viridiplantae</taxon>
        <taxon>Streptophyta</taxon>
        <taxon>Embryophyta</taxon>
        <taxon>Tracheophyta</taxon>
        <taxon>Spermatophyta</taxon>
        <taxon>Magnoliopsida</taxon>
        <taxon>eudicotyledons</taxon>
        <taxon>Gunneridae</taxon>
        <taxon>Pentapetalae</taxon>
        <taxon>rosids</taxon>
        <taxon>fabids</taxon>
        <taxon>Malpighiales</taxon>
        <taxon>Rhizophoraceae</taxon>
        <taxon>Rhizophora</taxon>
    </lineage>
</organism>
<proteinExistence type="predicted"/>